<feature type="region of interest" description="Disordered" evidence="1">
    <location>
        <begin position="41"/>
        <end position="67"/>
    </location>
</feature>
<protein>
    <submittedName>
        <fullName evidence="4">RNase H type-1 domain-containing protein</fullName>
    </submittedName>
</protein>
<evidence type="ECO:0000313" key="4">
    <source>
        <dbReference type="EMBL" id="CAL4806752.1"/>
    </source>
</evidence>
<dbReference type="Proteomes" id="UP001152797">
    <property type="component" value="Unassembled WGS sequence"/>
</dbReference>
<evidence type="ECO:0000256" key="1">
    <source>
        <dbReference type="SAM" id="MobiDB-lite"/>
    </source>
</evidence>
<dbReference type="AlphaFoldDB" id="A0A9P1GR18"/>
<dbReference type="EMBL" id="CAMXCT020006749">
    <property type="protein sequence ID" value="CAL1172815.1"/>
    <property type="molecule type" value="Genomic_DNA"/>
</dbReference>
<dbReference type="EMBL" id="CAMXCT030006749">
    <property type="protein sequence ID" value="CAL4806752.1"/>
    <property type="molecule type" value="Genomic_DNA"/>
</dbReference>
<evidence type="ECO:0000313" key="5">
    <source>
        <dbReference type="Proteomes" id="UP001152797"/>
    </source>
</evidence>
<evidence type="ECO:0000313" key="2">
    <source>
        <dbReference type="EMBL" id="CAI4019440.1"/>
    </source>
</evidence>
<feature type="region of interest" description="Disordered" evidence="1">
    <location>
        <begin position="381"/>
        <end position="400"/>
    </location>
</feature>
<accession>A0A9P1GR18</accession>
<evidence type="ECO:0000313" key="3">
    <source>
        <dbReference type="EMBL" id="CAL1172815.1"/>
    </source>
</evidence>
<name>A0A9P1GR18_9DINO</name>
<organism evidence="2">
    <name type="scientific">Cladocopium goreaui</name>
    <dbReference type="NCBI Taxonomy" id="2562237"/>
    <lineage>
        <taxon>Eukaryota</taxon>
        <taxon>Sar</taxon>
        <taxon>Alveolata</taxon>
        <taxon>Dinophyceae</taxon>
        <taxon>Suessiales</taxon>
        <taxon>Symbiodiniaceae</taxon>
        <taxon>Cladocopium</taxon>
    </lineage>
</organism>
<gene>
    <name evidence="2" type="ORF">C1SCF055_LOCUS43940</name>
</gene>
<proteinExistence type="predicted"/>
<reference evidence="3" key="2">
    <citation type="submission" date="2024-04" db="EMBL/GenBank/DDBJ databases">
        <authorList>
            <person name="Chen Y."/>
            <person name="Shah S."/>
            <person name="Dougan E. K."/>
            <person name="Thang M."/>
            <person name="Chan C."/>
        </authorList>
    </citation>
    <scope>NUCLEOTIDE SEQUENCE [LARGE SCALE GENOMIC DNA]</scope>
</reference>
<comment type="caution">
    <text evidence="2">The sequence shown here is derived from an EMBL/GenBank/DDBJ whole genome shotgun (WGS) entry which is preliminary data.</text>
</comment>
<reference evidence="2" key="1">
    <citation type="submission" date="2022-10" db="EMBL/GenBank/DDBJ databases">
        <authorList>
            <person name="Chen Y."/>
            <person name="Dougan E. K."/>
            <person name="Chan C."/>
            <person name="Rhodes N."/>
            <person name="Thang M."/>
        </authorList>
    </citation>
    <scope>NUCLEOTIDE SEQUENCE</scope>
</reference>
<keyword evidence="5" id="KW-1185">Reference proteome</keyword>
<sequence>MERLKRTLKSDHDKAVEVVEPCMPIITRISSPAEMVEGDAKVANQPSGSHQRETDTTVDSVQKAPKESGVVTTATPCTSVIGAWATIQAPADTCMPAAVTSVAENSVEAPRTTESGSIRVLYLYSGPHRPIDGLAKFLRELGAECVCVDKEFDNGHDLLDQHFWEECRGDCDEFDSFLVSPPCSTFTPARRGDGGPQPLRGVEGAEVYGLKGFRPNEKKQVSEGNVLAIRAENTATYAHVNGRWWIIEQPHGRPGKTSMWNLDEFKQLREKEDVYLYTFDQCRFGCLAEKRTDLSSNIPGLEEFTVLCNHEIQRWVIPWSGEVIVAPHPPLRGKQWAVLESDWSPSMLREAEPPGDYITRSCAAYPKELNAALAKALLRRRRPTEPPEQRTMRPSTETTDTVKVQKLIPLRGAEKVATSDDSSDSLRDVHRWVTDKARFIGIQVRNIVFQLFDQQPEVEADILESLGKRSNEDIINTTWMHGLRNRVLDLLSRNRAPGMEPACDVGEVDEEGYRMCIRGRLLEYWARVVSDPGKECAKRTYKGAPAGLEVDTKDLDGVFPQVTADGDEAPWESMTTEFDSFQNYMGIEEDDEAYETLAFDWV</sequence>
<dbReference type="EMBL" id="CAMXCT010006749">
    <property type="protein sequence ID" value="CAI4019440.1"/>
    <property type="molecule type" value="Genomic_DNA"/>
</dbReference>